<dbReference type="Pfam" id="PF00082">
    <property type="entry name" value="Peptidase_S8"/>
    <property type="match status" value="1"/>
</dbReference>
<dbReference type="InterPro" id="IPR050131">
    <property type="entry name" value="Peptidase_S8_subtilisin-like"/>
</dbReference>
<dbReference type="PROSITE" id="PS51892">
    <property type="entry name" value="SUBTILASE"/>
    <property type="match status" value="1"/>
</dbReference>
<accession>A0A6J4PWD1</accession>
<dbReference type="AlphaFoldDB" id="A0A6J4PWD1"/>
<organism evidence="8">
    <name type="scientific">uncultured Phycisphaerae bacterium</name>
    <dbReference type="NCBI Taxonomy" id="904963"/>
    <lineage>
        <taxon>Bacteria</taxon>
        <taxon>Pseudomonadati</taxon>
        <taxon>Planctomycetota</taxon>
        <taxon>Phycisphaerae</taxon>
        <taxon>environmental samples</taxon>
    </lineage>
</organism>
<dbReference type="Gene3D" id="2.150.10.10">
    <property type="entry name" value="Serralysin-like metalloprotease, C-terminal"/>
    <property type="match status" value="1"/>
</dbReference>
<dbReference type="PROSITE" id="PS00137">
    <property type="entry name" value="SUBTILASE_HIS"/>
    <property type="match status" value="1"/>
</dbReference>
<keyword evidence="2 5" id="KW-0645">Protease</keyword>
<evidence type="ECO:0000256" key="5">
    <source>
        <dbReference type="PROSITE-ProRule" id="PRU01240"/>
    </source>
</evidence>
<feature type="compositionally biased region" description="Basic and acidic residues" evidence="6">
    <location>
        <begin position="281"/>
        <end position="323"/>
    </location>
</feature>
<dbReference type="InterPro" id="IPR000209">
    <property type="entry name" value="Peptidase_S8/S53_dom"/>
</dbReference>
<dbReference type="PRINTS" id="PR00723">
    <property type="entry name" value="SUBTILISIN"/>
</dbReference>
<dbReference type="EMBL" id="CADCUQ010000702">
    <property type="protein sequence ID" value="CAA9423919.1"/>
    <property type="molecule type" value="Genomic_DNA"/>
</dbReference>
<name>A0A6J4PWD1_9BACT</name>
<dbReference type="InterPro" id="IPR015500">
    <property type="entry name" value="Peptidase_S8_subtilisin-rel"/>
</dbReference>
<feature type="active site" description="Charge relay system" evidence="5">
    <location>
        <position position="214"/>
    </location>
</feature>
<dbReference type="PANTHER" id="PTHR43806:SF11">
    <property type="entry name" value="CEREVISIN-RELATED"/>
    <property type="match status" value="1"/>
</dbReference>
<proteinExistence type="inferred from homology"/>
<sequence length="409" mass="42133">EQGSPETRIGVIDSGIQQTAAGTGRHPDLDAKVVAQHDFVGPGPGDPVAEDLDSVSHGTAVAGVAAAETNNDTGIAGVCPDCSVVAGKFYTSDSGTVGDAIQAIEYAVEQDSDVLNLSFGTERDIRAVKRVINSAYAEGVTIVAAAGNSARKGNPANYPAAYERVIAVGATNQNDRRASFSSFGRYVDIAAPGVGILTTDAAPPNTYSRLDGTSFSSPVVAGVAGLLADRGLNNVQIKGRIECTAKDLGPDGKDPDFGAGLVDAGAALAESCENLQPSPDPDPKCDDGKDNDGDGKVDLKDPGCSSRDDDSERNERPEPDRCTIRGNNGDNALKGTPRSDRICGLGGNDVIRGLSGNDTLVGGAGRDQLLGSFGNDTLDSEDGVRGNDTLDGGQGRDRFIKDRGDRVAR</sequence>
<dbReference type="InterPro" id="IPR018511">
    <property type="entry name" value="Hemolysin-typ_Ca-bd_CS"/>
</dbReference>
<keyword evidence="3 5" id="KW-0378">Hydrolase</keyword>
<dbReference type="Gene3D" id="3.40.50.200">
    <property type="entry name" value="Peptidase S8/S53 domain"/>
    <property type="match status" value="1"/>
</dbReference>
<feature type="active site" description="Charge relay system" evidence="5">
    <location>
        <position position="57"/>
    </location>
</feature>
<keyword evidence="4 5" id="KW-0720">Serine protease</keyword>
<reference evidence="8" key="1">
    <citation type="submission" date="2020-02" db="EMBL/GenBank/DDBJ databases">
        <authorList>
            <person name="Meier V. D."/>
        </authorList>
    </citation>
    <scope>NUCLEOTIDE SEQUENCE</scope>
    <source>
        <strain evidence="8">AVDCRST_MAG64</strain>
    </source>
</reference>
<feature type="active site" description="Charge relay system" evidence="5">
    <location>
        <position position="13"/>
    </location>
</feature>
<gene>
    <name evidence="8" type="ORF">AVDCRST_MAG64-3050</name>
</gene>
<dbReference type="PRINTS" id="PR00313">
    <property type="entry name" value="CABNDNGRPT"/>
</dbReference>
<dbReference type="InterPro" id="IPR011049">
    <property type="entry name" value="Serralysin-like_metalloprot_C"/>
</dbReference>
<feature type="non-terminal residue" evidence="8">
    <location>
        <position position="1"/>
    </location>
</feature>
<comment type="similarity">
    <text evidence="1 5">Belongs to the peptidase S8 family.</text>
</comment>
<dbReference type="PANTHER" id="PTHR43806">
    <property type="entry name" value="PEPTIDASE S8"/>
    <property type="match status" value="1"/>
</dbReference>
<dbReference type="GO" id="GO:0006508">
    <property type="term" value="P:proteolysis"/>
    <property type="evidence" value="ECO:0007669"/>
    <property type="project" value="UniProtKB-KW"/>
</dbReference>
<dbReference type="GO" id="GO:0005509">
    <property type="term" value="F:calcium ion binding"/>
    <property type="evidence" value="ECO:0007669"/>
    <property type="project" value="InterPro"/>
</dbReference>
<evidence type="ECO:0000256" key="2">
    <source>
        <dbReference type="ARBA" id="ARBA00022670"/>
    </source>
</evidence>
<evidence type="ECO:0000256" key="1">
    <source>
        <dbReference type="ARBA" id="ARBA00011073"/>
    </source>
</evidence>
<dbReference type="InterPro" id="IPR023828">
    <property type="entry name" value="Peptidase_S8_Ser-AS"/>
</dbReference>
<dbReference type="InterPro" id="IPR022398">
    <property type="entry name" value="Peptidase_S8_His-AS"/>
</dbReference>
<dbReference type="InterPro" id="IPR001343">
    <property type="entry name" value="Hemolysn_Ca-bd"/>
</dbReference>
<evidence type="ECO:0000313" key="8">
    <source>
        <dbReference type="EMBL" id="CAA9423919.1"/>
    </source>
</evidence>
<evidence type="ECO:0000256" key="6">
    <source>
        <dbReference type="SAM" id="MobiDB-lite"/>
    </source>
</evidence>
<evidence type="ECO:0000256" key="3">
    <source>
        <dbReference type="ARBA" id="ARBA00022801"/>
    </source>
</evidence>
<evidence type="ECO:0000259" key="7">
    <source>
        <dbReference type="Pfam" id="PF00082"/>
    </source>
</evidence>
<dbReference type="PROSITE" id="PS00330">
    <property type="entry name" value="HEMOLYSIN_CALCIUM"/>
    <property type="match status" value="1"/>
</dbReference>
<dbReference type="SUPFAM" id="SSF52743">
    <property type="entry name" value="Subtilisin-like"/>
    <property type="match status" value="1"/>
</dbReference>
<evidence type="ECO:0000256" key="4">
    <source>
        <dbReference type="ARBA" id="ARBA00022825"/>
    </source>
</evidence>
<dbReference type="Pfam" id="PF00353">
    <property type="entry name" value="HemolysinCabind"/>
    <property type="match status" value="2"/>
</dbReference>
<dbReference type="SUPFAM" id="SSF51120">
    <property type="entry name" value="beta-Roll"/>
    <property type="match status" value="1"/>
</dbReference>
<dbReference type="InterPro" id="IPR036852">
    <property type="entry name" value="Peptidase_S8/S53_dom_sf"/>
</dbReference>
<feature type="region of interest" description="Disordered" evidence="6">
    <location>
        <begin position="372"/>
        <end position="409"/>
    </location>
</feature>
<feature type="compositionally biased region" description="Basic and acidic residues" evidence="6">
    <location>
        <begin position="394"/>
        <end position="409"/>
    </location>
</feature>
<feature type="domain" description="Peptidase S8/S53" evidence="7">
    <location>
        <begin position="7"/>
        <end position="260"/>
    </location>
</feature>
<dbReference type="GO" id="GO:0004252">
    <property type="term" value="F:serine-type endopeptidase activity"/>
    <property type="evidence" value="ECO:0007669"/>
    <property type="project" value="UniProtKB-UniRule"/>
</dbReference>
<protein>
    <recommendedName>
        <fullName evidence="7">Peptidase S8/S53 domain-containing protein</fullName>
    </recommendedName>
</protein>
<feature type="region of interest" description="Disordered" evidence="6">
    <location>
        <begin position="273"/>
        <end position="339"/>
    </location>
</feature>
<dbReference type="PROSITE" id="PS00138">
    <property type="entry name" value="SUBTILASE_SER"/>
    <property type="match status" value="1"/>
</dbReference>